<evidence type="ECO:0000256" key="1">
    <source>
        <dbReference type="SAM" id="MobiDB-lite"/>
    </source>
</evidence>
<organism evidence="2 3">
    <name type="scientific">Nannocystis exedens</name>
    <dbReference type="NCBI Taxonomy" id="54"/>
    <lineage>
        <taxon>Bacteria</taxon>
        <taxon>Pseudomonadati</taxon>
        <taxon>Myxococcota</taxon>
        <taxon>Polyangia</taxon>
        <taxon>Nannocystales</taxon>
        <taxon>Nannocystaceae</taxon>
        <taxon>Nannocystis</taxon>
    </lineage>
</organism>
<feature type="region of interest" description="Disordered" evidence="1">
    <location>
        <begin position="1"/>
        <end position="105"/>
    </location>
</feature>
<dbReference type="AlphaFoldDB" id="A0A1I2GBQ6"/>
<keyword evidence="3" id="KW-1185">Reference proteome</keyword>
<dbReference type="EMBL" id="FOMX01000031">
    <property type="protein sequence ID" value="SFF14081.1"/>
    <property type="molecule type" value="Genomic_DNA"/>
</dbReference>
<feature type="compositionally biased region" description="Pro residues" evidence="1">
    <location>
        <begin position="20"/>
        <end position="43"/>
    </location>
</feature>
<reference evidence="3" key="1">
    <citation type="submission" date="2016-10" db="EMBL/GenBank/DDBJ databases">
        <authorList>
            <person name="Varghese N."/>
            <person name="Submissions S."/>
        </authorList>
    </citation>
    <scope>NUCLEOTIDE SEQUENCE [LARGE SCALE GENOMIC DNA]</scope>
    <source>
        <strain evidence="3">ATCC 25963</strain>
    </source>
</reference>
<proteinExistence type="predicted"/>
<evidence type="ECO:0000313" key="2">
    <source>
        <dbReference type="EMBL" id="SFF14081.1"/>
    </source>
</evidence>
<name>A0A1I2GBQ6_9BACT</name>
<dbReference type="Proteomes" id="UP000199400">
    <property type="component" value="Unassembled WGS sequence"/>
</dbReference>
<dbReference type="RefSeq" id="WP_100793391.1">
    <property type="nucleotide sequence ID" value="NZ_FOMX01000031.1"/>
</dbReference>
<protein>
    <submittedName>
        <fullName evidence="2">Microtubule-associated protein 4</fullName>
    </submittedName>
</protein>
<evidence type="ECO:0000313" key="3">
    <source>
        <dbReference type="Proteomes" id="UP000199400"/>
    </source>
</evidence>
<sequence>MSPGAGSKPAGEQPAAAEPAPTPAAQEPPAPAAAEPTPAPKPFQPLGGVGLGSSRSQGKSGLFDIPGPGGGLGGLLPRAPLGPKSAEPDEAAKPGAKPDPRDKKA</sequence>
<accession>A0A1I2GBQ6</accession>
<gene>
    <name evidence="2" type="ORF">SAMN02745121_07133</name>
</gene>
<feature type="compositionally biased region" description="Basic and acidic residues" evidence="1">
    <location>
        <begin position="86"/>
        <end position="105"/>
    </location>
</feature>
<feature type="compositionally biased region" description="Low complexity" evidence="1">
    <location>
        <begin position="8"/>
        <end position="19"/>
    </location>
</feature>